<comment type="caution">
    <text evidence="2">The sequence shown here is derived from an EMBL/GenBank/DDBJ whole genome shotgun (WGS) entry which is preliminary data.</text>
</comment>
<feature type="transmembrane region" description="Helical" evidence="1">
    <location>
        <begin position="51"/>
        <end position="73"/>
    </location>
</feature>
<reference evidence="2" key="2">
    <citation type="submission" date="2021-04" db="EMBL/GenBank/DDBJ databases">
        <authorList>
            <person name="Gilroy R."/>
        </authorList>
    </citation>
    <scope>NUCLEOTIDE SEQUENCE</scope>
    <source>
        <strain evidence="2">ChiHjej9B8-13557</strain>
    </source>
</reference>
<protein>
    <submittedName>
        <fullName evidence="2">Uncharacterized protein</fullName>
    </submittedName>
</protein>
<dbReference type="EMBL" id="DWXX01000126">
    <property type="protein sequence ID" value="HJB59419.1"/>
    <property type="molecule type" value="Genomic_DNA"/>
</dbReference>
<sequence>MEYTTSSGVLAMPAHYALVPQEEMVYLEGGAFSITPEQVIQFGVNVVVNGLMFLGGTFFAAGVSMLGNAFVGTTLKTGGRVMKDFFSSLNSAQWVMLGVTGLLGGMYGLSLASYYYTQLVDPLVKAFQEAFAMTAAQAEAQGQLPAAA</sequence>
<evidence type="ECO:0000313" key="2">
    <source>
        <dbReference type="EMBL" id="HJB59419.1"/>
    </source>
</evidence>
<accession>A0A9D2MFX1</accession>
<keyword evidence="1" id="KW-1133">Transmembrane helix</keyword>
<name>A0A9D2MFX1_9FIRM</name>
<evidence type="ECO:0000256" key="1">
    <source>
        <dbReference type="SAM" id="Phobius"/>
    </source>
</evidence>
<evidence type="ECO:0000313" key="3">
    <source>
        <dbReference type="Proteomes" id="UP000824211"/>
    </source>
</evidence>
<keyword evidence="1" id="KW-0472">Membrane</keyword>
<reference evidence="2" key="1">
    <citation type="journal article" date="2021" name="PeerJ">
        <title>Extensive microbial diversity within the chicken gut microbiome revealed by metagenomics and culture.</title>
        <authorList>
            <person name="Gilroy R."/>
            <person name="Ravi A."/>
            <person name="Getino M."/>
            <person name="Pursley I."/>
            <person name="Horton D.L."/>
            <person name="Alikhan N.F."/>
            <person name="Baker D."/>
            <person name="Gharbi K."/>
            <person name="Hall N."/>
            <person name="Watson M."/>
            <person name="Adriaenssens E.M."/>
            <person name="Foster-Nyarko E."/>
            <person name="Jarju S."/>
            <person name="Secka A."/>
            <person name="Antonio M."/>
            <person name="Oren A."/>
            <person name="Chaudhuri R.R."/>
            <person name="La Ragione R."/>
            <person name="Hildebrand F."/>
            <person name="Pallen M.J."/>
        </authorList>
    </citation>
    <scope>NUCLEOTIDE SEQUENCE</scope>
    <source>
        <strain evidence="2">ChiHjej9B8-13557</strain>
    </source>
</reference>
<organism evidence="2 3">
    <name type="scientific">Candidatus Faecalibacterium faecipullorum</name>
    <dbReference type="NCBI Taxonomy" id="2838578"/>
    <lineage>
        <taxon>Bacteria</taxon>
        <taxon>Bacillati</taxon>
        <taxon>Bacillota</taxon>
        <taxon>Clostridia</taxon>
        <taxon>Eubacteriales</taxon>
        <taxon>Oscillospiraceae</taxon>
        <taxon>Faecalibacterium</taxon>
    </lineage>
</organism>
<proteinExistence type="predicted"/>
<feature type="transmembrane region" description="Helical" evidence="1">
    <location>
        <begin position="94"/>
        <end position="116"/>
    </location>
</feature>
<keyword evidence="1" id="KW-0812">Transmembrane</keyword>
<gene>
    <name evidence="2" type="ORF">H9771_07185</name>
</gene>
<dbReference type="Proteomes" id="UP000824211">
    <property type="component" value="Unassembled WGS sequence"/>
</dbReference>
<dbReference type="AlphaFoldDB" id="A0A9D2MFX1"/>